<keyword evidence="8 14" id="KW-0727">SH2 domain</keyword>
<dbReference type="PRINTS" id="PR00008">
    <property type="entry name" value="DAGPEDOMAIN"/>
</dbReference>
<dbReference type="InterPro" id="IPR035840">
    <property type="entry name" value="Chimaerin_SH2"/>
</dbReference>
<evidence type="ECO:0000256" key="8">
    <source>
        <dbReference type="ARBA" id="ARBA00022999"/>
    </source>
</evidence>
<dbReference type="AlphaFoldDB" id="A0A8C7K2C8"/>
<evidence type="ECO:0000313" key="20">
    <source>
        <dbReference type="Proteomes" id="UP000694557"/>
    </source>
</evidence>
<dbReference type="PROSITE" id="PS00479">
    <property type="entry name" value="ZF_DAG_PE_1"/>
    <property type="match status" value="1"/>
</dbReference>
<keyword evidence="4" id="KW-0863">Zinc-finger</keyword>
<dbReference type="FunFam" id="3.30.505.10:FF:000019">
    <property type="entry name" value="Chimaerin"/>
    <property type="match status" value="1"/>
</dbReference>
<dbReference type="Proteomes" id="UP000694557">
    <property type="component" value="Unassembled WGS sequence"/>
</dbReference>
<dbReference type="GO" id="GO:0007165">
    <property type="term" value="P:signal transduction"/>
    <property type="evidence" value="ECO:0007669"/>
    <property type="project" value="InterPro"/>
</dbReference>
<dbReference type="CDD" id="cd10352">
    <property type="entry name" value="SH2_a2chimerin_b2chimerin"/>
    <property type="match status" value="1"/>
</dbReference>
<dbReference type="SMART" id="SM00324">
    <property type="entry name" value="RhoGAP"/>
    <property type="match status" value="1"/>
</dbReference>
<proteinExistence type="predicted"/>
<evidence type="ECO:0000256" key="7">
    <source>
        <dbReference type="ARBA" id="ARBA00022990"/>
    </source>
</evidence>
<evidence type="ECO:0000256" key="6">
    <source>
        <dbReference type="ARBA" id="ARBA00022902"/>
    </source>
</evidence>
<dbReference type="InterPro" id="IPR036860">
    <property type="entry name" value="SH2_dom_sf"/>
</dbReference>
<evidence type="ECO:0000256" key="2">
    <source>
        <dbReference type="ARBA" id="ARBA00022553"/>
    </source>
</evidence>
<dbReference type="SUPFAM" id="SSF55550">
    <property type="entry name" value="SH2 domain"/>
    <property type="match status" value="1"/>
</dbReference>
<dbReference type="Gene3D" id="1.10.555.10">
    <property type="entry name" value="Rho GTPase activation protein"/>
    <property type="match status" value="1"/>
</dbReference>
<protein>
    <recommendedName>
        <fullName evidence="9">N-chimaerin</fullName>
    </recommendedName>
    <alternativeName>
        <fullName evidence="13">A-chimaerin</fullName>
    </alternativeName>
    <alternativeName>
        <fullName evidence="12">Alpha-chimerin</fullName>
    </alternativeName>
    <alternativeName>
        <fullName evidence="10">N-chimerin</fullName>
    </alternativeName>
    <alternativeName>
        <fullName evidence="11">Rho GTPase-activating protein 2</fullName>
    </alternativeName>
</protein>
<name>A0A8C7K2C8_ONCKI</name>
<evidence type="ECO:0000256" key="13">
    <source>
        <dbReference type="ARBA" id="ARBA00081339"/>
    </source>
</evidence>
<evidence type="ECO:0000256" key="1">
    <source>
        <dbReference type="ARBA" id="ARBA00022468"/>
    </source>
</evidence>
<keyword evidence="2" id="KW-0597">Phosphoprotein</keyword>
<feature type="domain" description="SH2" evidence="16">
    <location>
        <begin position="49"/>
        <end position="117"/>
    </location>
</feature>
<dbReference type="InterPro" id="IPR020454">
    <property type="entry name" value="DAG/PE-bd"/>
</dbReference>
<evidence type="ECO:0000256" key="12">
    <source>
        <dbReference type="ARBA" id="ARBA00081033"/>
    </source>
</evidence>
<evidence type="ECO:0000259" key="18">
    <source>
        <dbReference type="PROSITE" id="PS50238"/>
    </source>
</evidence>
<sequence>MALNVFDHDEYRPPVWKSYLYQLQQEAPHPRRLTCTCEVDNRPKYYGREYHGMVSREEADQLLSVAEGSYLIRESQRQPGTYTLALRFGNQTKNFRLYHDGKHFVGEKRFESIHDLVTDGLITLYIETKAAEYIAKMTINPIYEHIGYTTLNKEPTLKKHLPVCKEVPDGPAPQGERVDEEKGLTSLVRRATLKDNVHTTKYEKVHNFKVHTFRGPHWCEYCANFMWGLIAQGVKCADCGLNVHKQCSKMVPNDCKPDLKHVKKVYSCDLTTLVKAHNSKRPMVVDMCIQEIESRGVQSEGLYRISGFSDLIEDVKLAFDRDGEKADISVNVYEDINIITGALKLYFRDLPIPLITYDAYPRFMEAAKITDPDKRLEAHHEGLKLLPPAHCETLCYLMAHLKSGTDSDWEPPLPTCLSPSKAGSSSCTPAVSCSTPPGPSRGVKALTKKRRRGSVPPANRGTEGRWHTVLEDDVEPPQPTFRP</sequence>
<gene>
    <name evidence="19" type="primary">CHN1</name>
</gene>
<dbReference type="GO" id="GO:0008270">
    <property type="term" value="F:zinc ion binding"/>
    <property type="evidence" value="ECO:0007669"/>
    <property type="project" value="UniProtKB-KW"/>
</dbReference>
<evidence type="ECO:0000256" key="10">
    <source>
        <dbReference type="ARBA" id="ARBA00076382"/>
    </source>
</evidence>
<reference evidence="19" key="2">
    <citation type="submission" date="2025-09" db="UniProtKB">
        <authorList>
            <consortium name="Ensembl"/>
        </authorList>
    </citation>
    <scope>IDENTIFICATION</scope>
</reference>
<dbReference type="InterPro" id="IPR002219">
    <property type="entry name" value="PKC_DAG/PE"/>
</dbReference>
<dbReference type="GO" id="GO:0007399">
    <property type="term" value="P:nervous system development"/>
    <property type="evidence" value="ECO:0007669"/>
    <property type="project" value="UniProtKB-KW"/>
</dbReference>
<feature type="region of interest" description="Disordered" evidence="15">
    <location>
        <begin position="418"/>
        <end position="483"/>
    </location>
</feature>
<evidence type="ECO:0000259" key="16">
    <source>
        <dbReference type="PROSITE" id="PS50001"/>
    </source>
</evidence>
<dbReference type="FunFam" id="3.30.60.20:FF:000030">
    <property type="entry name" value="Chimaerin"/>
    <property type="match status" value="1"/>
</dbReference>
<dbReference type="SUPFAM" id="SSF48350">
    <property type="entry name" value="GTPase activation domain, GAP"/>
    <property type="match status" value="1"/>
</dbReference>
<dbReference type="PROSITE" id="PS50238">
    <property type="entry name" value="RHOGAP"/>
    <property type="match status" value="1"/>
</dbReference>
<keyword evidence="20" id="KW-1185">Reference proteome</keyword>
<dbReference type="Gene3D" id="3.30.60.20">
    <property type="match status" value="1"/>
</dbReference>
<dbReference type="Pfam" id="PF00130">
    <property type="entry name" value="C1_1"/>
    <property type="match status" value="1"/>
</dbReference>
<dbReference type="Gene3D" id="3.30.505.10">
    <property type="entry name" value="SH2 domain"/>
    <property type="match status" value="1"/>
</dbReference>
<dbReference type="Pfam" id="PF00620">
    <property type="entry name" value="RhoGAP"/>
    <property type="match status" value="1"/>
</dbReference>
<feature type="domain" description="Phorbol-ester/DAG-type" evidence="17">
    <location>
        <begin position="205"/>
        <end position="255"/>
    </location>
</feature>
<dbReference type="InterPro" id="IPR008936">
    <property type="entry name" value="Rho_GTPase_activation_prot"/>
</dbReference>
<keyword evidence="6" id="KW-0524">Neurogenesis</keyword>
<dbReference type="InterPro" id="IPR046349">
    <property type="entry name" value="C1-like_sf"/>
</dbReference>
<dbReference type="GO" id="GO:0005096">
    <property type="term" value="F:GTPase activator activity"/>
    <property type="evidence" value="ECO:0007669"/>
    <property type="project" value="UniProtKB-KW"/>
</dbReference>
<dbReference type="PRINTS" id="PR00401">
    <property type="entry name" value="SH2DOMAIN"/>
</dbReference>
<evidence type="ECO:0000256" key="9">
    <source>
        <dbReference type="ARBA" id="ARBA00074820"/>
    </source>
</evidence>
<evidence type="ECO:0000256" key="5">
    <source>
        <dbReference type="ARBA" id="ARBA00022833"/>
    </source>
</evidence>
<evidence type="ECO:0000256" key="3">
    <source>
        <dbReference type="ARBA" id="ARBA00022723"/>
    </source>
</evidence>
<reference evidence="19" key="1">
    <citation type="submission" date="2025-08" db="UniProtKB">
        <authorList>
            <consortium name="Ensembl"/>
        </authorList>
    </citation>
    <scope>IDENTIFICATION</scope>
</reference>
<dbReference type="PANTHER" id="PTHR46075">
    <property type="entry name" value="CHIMERIN FAMILY MEMBER"/>
    <property type="match status" value="1"/>
</dbReference>
<keyword evidence="7" id="KW-0007">Acetylation</keyword>
<dbReference type="PROSITE" id="PS50001">
    <property type="entry name" value="SH2"/>
    <property type="match status" value="1"/>
</dbReference>
<accession>A0A8C7K2C8</accession>
<evidence type="ECO:0000256" key="15">
    <source>
        <dbReference type="SAM" id="MobiDB-lite"/>
    </source>
</evidence>
<evidence type="ECO:0000256" key="14">
    <source>
        <dbReference type="PROSITE-ProRule" id="PRU00191"/>
    </source>
</evidence>
<keyword evidence="1" id="KW-0343">GTPase activation</keyword>
<dbReference type="PROSITE" id="PS50081">
    <property type="entry name" value="ZF_DAG_PE_2"/>
    <property type="match status" value="1"/>
</dbReference>
<dbReference type="InterPro" id="IPR000198">
    <property type="entry name" value="RhoGAP_dom"/>
</dbReference>
<feature type="domain" description="Rho-GAP" evidence="18">
    <location>
        <begin position="268"/>
        <end position="481"/>
    </location>
</feature>
<dbReference type="Ensembl" id="ENSOKIT00005103239.1">
    <property type="protein sequence ID" value="ENSOKIP00005096435.1"/>
    <property type="gene ID" value="ENSOKIG00005042299.1"/>
</dbReference>
<dbReference type="FunFam" id="1.10.555.10:FF:000005">
    <property type="entry name" value="Chimaerin"/>
    <property type="match status" value="1"/>
</dbReference>
<feature type="compositionally biased region" description="Polar residues" evidence="15">
    <location>
        <begin position="418"/>
        <end position="435"/>
    </location>
</feature>
<dbReference type="SMART" id="SM00109">
    <property type="entry name" value="C1"/>
    <property type="match status" value="1"/>
</dbReference>
<keyword evidence="5" id="KW-0862">Zinc</keyword>
<dbReference type="Pfam" id="PF00017">
    <property type="entry name" value="SH2"/>
    <property type="match status" value="1"/>
</dbReference>
<dbReference type="SMART" id="SM00252">
    <property type="entry name" value="SH2"/>
    <property type="match status" value="1"/>
</dbReference>
<dbReference type="InterPro" id="IPR051854">
    <property type="entry name" value="Rho-type_GAP"/>
</dbReference>
<organism evidence="19 20">
    <name type="scientific">Oncorhynchus kisutch</name>
    <name type="common">Coho salmon</name>
    <name type="synonym">Salmo kisutch</name>
    <dbReference type="NCBI Taxonomy" id="8019"/>
    <lineage>
        <taxon>Eukaryota</taxon>
        <taxon>Metazoa</taxon>
        <taxon>Chordata</taxon>
        <taxon>Craniata</taxon>
        <taxon>Vertebrata</taxon>
        <taxon>Euteleostomi</taxon>
        <taxon>Actinopterygii</taxon>
        <taxon>Neopterygii</taxon>
        <taxon>Teleostei</taxon>
        <taxon>Protacanthopterygii</taxon>
        <taxon>Salmoniformes</taxon>
        <taxon>Salmonidae</taxon>
        <taxon>Salmoninae</taxon>
        <taxon>Oncorhynchus</taxon>
    </lineage>
</organism>
<dbReference type="InterPro" id="IPR000980">
    <property type="entry name" value="SH2"/>
</dbReference>
<evidence type="ECO:0000259" key="17">
    <source>
        <dbReference type="PROSITE" id="PS50081"/>
    </source>
</evidence>
<dbReference type="GeneTree" id="ENSGT01030000234635"/>
<evidence type="ECO:0000313" key="19">
    <source>
        <dbReference type="Ensembl" id="ENSOKIP00005096435.1"/>
    </source>
</evidence>
<evidence type="ECO:0000256" key="4">
    <source>
        <dbReference type="ARBA" id="ARBA00022771"/>
    </source>
</evidence>
<dbReference type="SUPFAM" id="SSF57889">
    <property type="entry name" value="Cysteine-rich domain"/>
    <property type="match status" value="1"/>
</dbReference>
<dbReference type="PANTHER" id="PTHR46075:SF1">
    <property type="entry name" value="N-CHIMAERIN"/>
    <property type="match status" value="1"/>
</dbReference>
<evidence type="ECO:0000256" key="11">
    <source>
        <dbReference type="ARBA" id="ARBA00077049"/>
    </source>
</evidence>
<keyword evidence="3" id="KW-0479">Metal-binding</keyword>